<protein>
    <submittedName>
        <fullName evidence="2">Uncharacterized protein</fullName>
    </submittedName>
</protein>
<dbReference type="HOGENOM" id="CLU_2132234_0_0_11"/>
<sequence>MWEYKDATDARSWHPEDGVEPQVKTWPTYARPMMRVHVGGKWRRGTVPSRQDWADGRVFYQVPYDPGTSSKMARLFKWPQPGLQPIGLPAHAGHGALPAPPAPSRARVQAADG</sequence>
<organism evidence="2 3">
    <name type="scientific">Streptomyces vietnamensis</name>
    <dbReference type="NCBI Taxonomy" id="362257"/>
    <lineage>
        <taxon>Bacteria</taxon>
        <taxon>Bacillati</taxon>
        <taxon>Actinomycetota</taxon>
        <taxon>Actinomycetes</taxon>
        <taxon>Kitasatosporales</taxon>
        <taxon>Streptomycetaceae</taxon>
        <taxon>Streptomyces</taxon>
    </lineage>
</organism>
<dbReference type="KEGG" id="svt:SVTN_39410"/>
<reference evidence="2 3" key="1">
    <citation type="submission" date="2014-12" db="EMBL/GenBank/DDBJ databases">
        <title>Complete genome sequence of Streptomyces vietnamensis strain GIMV4.0001, a genetic manipulable producer of the benzoisochromanequinone antibiotic granaticin.</title>
        <authorList>
            <person name="Deng M.R."/>
            <person name="Guo J."/>
            <person name="Ma L.Y."/>
            <person name="Feng G.D."/>
            <person name="Mo C.Y."/>
            <person name="Zhu H.H."/>
        </authorList>
    </citation>
    <scope>NUCLEOTIDE SEQUENCE [LARGE SCALE GENOMIC DNA]</scope>
    <source>
        <strain evidence="3">GIMV4.0001</strain>
        <plasmid evidence="2 3">pSVL1</plasmid>
    </source>
</reference>
<dbReference type="Proteomes" id="UP000031774">
    <property type="component" value="Plasmid pSVL1"/>
</dbReference>
<feature type="compositionally biased region" description="Low complexity" evidence="1">
    <location>
        <begin position="104"/>
        <end position="113"/>
    </location>
</feature>
<evidence type="ECO:0000313" key="3">
    <source>
        <dbReference type="Proteomes" id="UP000031774"/>
    </source>
</evidence>
<gene>
    <name evidence="2" type="ORF">SVTN_39410</name>
</gene>
<keyword evidence="3" id="KW-1185">Reference proteome</keyword>
<evidence type="ECO:0000256" key="1">
    <source>
        <dbReference type="SAM" id="MobiDB-lite"/>
    </source>
</evidence>
<dbReference type="AlphaFoldDB" id="A0A0B5IIH6"/>
<feature type="region of interest" description="Disordered" evidence="1">
    <location>
        <begin position="89"/>
        <end position="113"/>
    </location>
</feature>
<feature type="compositionally biased region" description="Basic and acidic residues" evidence="1">
    <location>
        <begin position="1"/>
        <end position="17"/>
    </location>
</feature>
<feature type="region of interest" description="Disordered" evidence="1">
    <location>
        <begin position="1"/>
        <end position="21"/>
    </location>
</feature>
<dbReference type="EMBL" id="CP010408">
    <property type="protein sequence ID" value="AJF70302.1"/>
    <property type="molecule type" value="Genomic_DNA"/>
</dbReference>
<geneLocation type="plasmid" evidence="2 3">
    <name>pSVL1</name>
</geneLocation>
<keyword evidence="2" id="KW-0614">Plasmid</keyword>
<proteinExistence type="predicted"/>
<name>A0A0B5IIH6_9ACTN</name>
<accession>A0A0B5IIH6</accession>
<evidence type="ECO:0000313" key="2">
    <source>
        <dbReference type="EMBL" id="AJF70302.1"/>
    </source>
</evidence>